<evidence type="ECO:0000313" key="2">
    <source>
        <dbReference type="Proteomes" id="UP000603434"/>
    </source>
</evidence>
<gene>
    <name evidence="1" type="ORF">H8E23_10710</name>
</gene>
<evidence type="ECO:0000313" key="1">
    <source>
        <dbReference type="EMBL" id="MBC8361857.1"/>
    </source>
</evidence>
<dbReference type="AlphaFoldDB" id="A0A8J6NTA7"/>
<sequence length="417" mass="47267">MNDIKRRYLTLVCMLSLIAGLVWPQFVRAGTLNIPKEQAGGALPANVETGLSYLLQLVLQKEAAFVPESIMPLLDFVAQGGYDAEQLQPAQRTSGNGACLRTEIKAPLERILHYAYNPRIPSFVVFPSMLRLSGWYPQSDIITHNAEIWNKLPSLDKPLLLWGKEYEVNTPDLFSGAYYRYDLNRLIILMKHNNKKVLISVSKMPNRSEVGKKAVIIDDKNWNYFYSGIKGLNLKLIGPMETYIYDSASVQVVYETDPARPRTVCMLFKWLKAGWADINLVKHSHIYEGSVRCVEGFKQVMESGDLPDSNLFAKKLEHIKALSEGEFDAKIRDYAINFERIAKQHKGMSLKNFAHIIEDGGYADVLSREERYGVLALEFLKQQLGKKALVQFDFSPPSGKTLAKTRPEFFQGTFDSL</sequence>
<proteinExistence type="predicted"/>
<dbReference type="EMBL" id="JACNJH010000155">
    <property type="protein sequence ID" value="MBC8361857.1"/>
    <property type="molecule type" value="Genomic_DNA"/>
</dbReference>
<name>A0A8J6NTA7_9BACT</name>
<accession>A0A8J6NTA7</accession>
<protein>
    <submittedName>
        <fullName evidence="1">Uncharacterized protein</fullName>
    </submittedName>
</protein>
<reference evidence="1 2" key="1">
    <citation type="submission" date="2020-08" db="EMBL/GenBank/DDBJ databases">
        <title>Bridging the membrane lipid divide: bacteria of the FCB group superphylum have the potential to synthesize archaeal ether lipids.</title>
        <authorList>
            <person name="Villanueva L."/>
            <person name="Von Meijenfeldt F.A.B."/>
            <person name="Westbye A.B."/>
            <person name="Yadav S."/>
            <person name="Hopmans E.C."/>
            <person name="Dutilh B.E."/>
            <person name="Sinninghe Damste J.S."/>
        </authorList>
    </citation>
    <scope>NUCLEOTIDE SEQUENCE [LARGE SCALE GENOMIC DNA]</scope>
    <source>
        <strain evidence="1">NIOZ-UU30</strain>
    </source>
</reference>
<dbReference type="Proteomes" id="UP000603434">
    <property type="component" value="Unassembled WGS sequence"/>
</dbReference>
<comment type="caution">
    <text evidence="1">The sequence shown here is derived from an EMBL/GenBank/DDBJ whole genome shotgun (WGS) entry which is preliminary data.</text>
</comment>
<organism evidence="1 2">
    <name type="scientific">Candidatus Desulfatibia profunda</name>
    <dbReference type="NCBI Taxonomy" id="2841695"/>
    <lineage>
        <taxon>Bacteria</taxon>
        <taxon>Pseudomonadati</taxon>
        <taxon>Thermodesulfobacteriota</taxon>
        <taxon>Desulfobacteria</taxon>
        <taxon>Desulfobacterales</taxon>
        <taxon>Desulfobacterales incertae sedis</taxon>
        <taxon>Candidatus Desulfatibia</taxon>
    </lineage>
</organism>